<evidence type="ECO:0000256" key="2">
    <source>
        <dbReference type="ARBA" id="ARBA00022450"/>
    </source>
</evidence>
<dbReference type="Gene3D" id="3.40.50.12780">
    <property type="entry name" value="N-terminal domain of ligase-like"/>
    <property type="match status" value="1"/>
</dbReference>
<dbReference type="InterPro" id="IPR025110">
    <property type="entry name" value="AMP-bd_C"/>
</dbReference>
<dbReference type="CDD" id="cd19540">
    <property type="entry name" value="LCL_NRPS-like"/>
    <property type="match status" value="3"/>
</dbReference>
<keyword evidence="6" id="KW-1185">Reference proteome</keyword>
<accession>A0ABU0XAL4</accession>
<dbReference type="Pfam" id="PF13193">
    <property type="entry name" value="AMP-binding_C"/>
    <property type="match status" value="3"/>
</dbReference>
<dbReference type="InterPro" id="IPR006162">
    <property type="entry name" value="Ppantetheine_attach_site"/>
</dbReference>
<dbReference type="CDD" id="cd12117">
    <property type="entry name" value="A_NRPS_Srf_like"/>
    <property type="match status" value="1"/>
</dbReference>
<feature type="domain" description="Carrier" evidence="4">
    <location>
        <begin position="3035"/>
        <end position="3110"/>
    </location>
</feature>
<dbReference type="SUPFAM" id="SSF53474">
    <property type="entry name" value="alpha/beta-Hydrolases"/>
    <property type="match status" value="1"/>
</dbReference>
<feature type="domain" description="Carrier" evidence="4">
    <location>
        <begin position="1994"/>
        <end position="2069"/>
    </location>
</feature>
<evidence type="ECO:0000259" key="4">
    <source>
        <dbReference type="PROSITE" id="PS50075"/>
    </source>
</evidence>
<dbReference type="InterPro" id="IPR036736">
    <property type="entry name" value="ACP-like_sf"/>
</dbReference>
<dbReference type="InterPro" id="IPR000873">
    <property type="entry name" value="AMP-dep_synth/lig_dom"/>
</dbReference>
<dbReference type="InterPro" id="IPR029058">
    <property type="entry name" value="AB_hydrolase_fold"/>
</dbReference>
<dbReference type="PROSITE" id="PS00012">
    <property type="entry name" value="PHOSPHOPANTETHEINE"/>
    <property type="match status" value="3"/>
</dbReference>
<dbReference type="Gene3D" id="3.30.559.10">
    <property type="entry name" value="Chloramphenicol acetyltransferase-like domain"/>
    <property type="match status" value="3"/>
</dbReference>
<dbReference type="CDD" id="cd17646">
    <property type="entry name" value="A_NRPS_AB3403-like"/>
    <property type="match status" value="1"/>
</dbReference>
<dbReference type="PANTHER" id="PTHR45527">
    <property type="entry name" value="NONRIBOSOMAL PEPTIDE SYNTHETASE"/>
    <property type="match status" value="1"/>
</dbReference>
<protein>
    <submittedName>
        <fullName evidence="5">Non-ribosomal peptide synthetase</fullName>
    </submittedName>
</protein>
<dbReference type="NCBIfam" id="NF003417">
    <property type="entry name" value="PRK04813.1"/>
    <property type="match status" value="3"/>
</dbReference>
<dbReference type="Gene3D" id="2.30.38.10">
    <property type="entry name" value="Luciferase, Domain 3"/>
    <property type="match status" value="2"/>
</dbReference>
<dbReference type="RefSeq" id="WP_306750868.1">
    <property type="nucleotide sequence ID" value="NZ_NSDM01000032.1"/>
</dbReference>
<comment type="cofactor">
    <cofactor evidence="1">
        <name>pantetheine 4'-phosphate</name>
        <dbReference type="ChEBI" id="CHEBI:47942"/>
    </cofactor>
</comment>
<dbReference type="Gene3D" id="1.10.1200.10">
    <property type="entry name" value="ACP-like"/>
    <property type="match status" value="2"/>
</dbReference>
<dbReference type="InterPro" id="IPR042099">
    <property type="entry name" value="ANL_N_sf"/>
</dbReference>
<dbReference type="InterPro" id="IPR045851">
    <property type="entry name" value="AMP-bd_C_sf"/>
</dbReference>
<dbReference type="Pfam" id="PF00668">
    <property type="entry name" value="Condensation"/>
    <property type="match status" value="3"/>
</dbReference>
<dbReference type="PANTHER" id="PTHR45527:SF1">
    <property type="entry name" value="FATTY ACID SYNTHASE"/>
    <property type="match status" value="1"/>
</dbReference>
<dbReference type="InterPro" id="IPR020845">
    <property type="entry name" value="AMP-binding_CS"/>
</dbReference>
<dbReference type="SUPFAM" id="SSF52777">
    <property type="entry name" value="CoA-dependent acyltransferases"/>
    <property type="match status" value="6"/>
</dbReference>
<dbReference type="Gene3D" id="3.30.559.30">
    <property type="entry name" value="Nonribosomal peptide synthetase, condensation domain"/>
    <property type="match status" value="3"/>
</dbReference>
<evidence type="ECO:0000256" key="3">
    <source>
        <dbReference type="ARBA" id="ARBA00022553"/>
    </source>
</evidence>
<sequence>MSAPTIPLSFTQRRLWFLSRAEPGATYNIPVALRLGPDPDLAALRAALGDVVLRHEVLRTAYPEADGQPFQDIRPAGGVELPVTVVPADGLAPALADAARHVFDLTAAPPVLTRLFRVDGGAPADHVLLVLLHHIAGDGGSTGPLTRDLAAAYAARRAGRAPEFPELPVQYADYTYWQQDVLGDPDDPGSRYARQVAHWAGVLADLPVEVGFPADRSRPATAGHRGASVPLEVPATVHRGLLDLAASTGATLFMVAQAAVAALLTRHGGGADVPFGTAVAGRTDEALDDLVGFFVNTLVLRTDTSGDPTFAELVARVRDTDLTAYANQDVPFERVVEELNPPRSLSRHPLFQVMLVHTADSAAPEAGTLLEPVPLGTGAVKFDMTIGFRERPDAGGLRVDWDYSVDLFDRDTVAAFGRRLVRLLAAVAADPGTRVGDLPLLDDDERAALTAPGREPSGDTVHGLFAARAAATPGKTALLHDGGRVTYAELDRWADRIAGRLLDRGLAPGAVVGVHLDRGPALVAALLGVLKAGGCYTLLDTAFPADRLRSVLDRAGVELVVGTPLDGVDARFVDPCAPGPEHVAAAVVPPESPAVVMFTSGSTGEPKGVLAPHRALVSTLTGQDYAEFDADAVWLQAAPVSWDAFATELLGALLHGGTCVLHPAGPPDPADIARLVVEHGVTVFKASASLFNHVLDEHPEVFATVRRAMTGGEPASPAHVAKALRDHPHVRLTNGYGPAESMGYSTAHDITAADLTARSVPIGRPVAGKHGYVLDERLRLVPPGGVGELHLAGAGLAHGYLGAPGATAERFVADPFLPGRRMYRTGDLVRLRRDGVLEYAGRVDDQVKLRGFRVEPAEVQAAVLTHPDVTGAAVVVREDRPGDPRLVAYAVGRATPAAVRDHVAALLPEHLVPSAVVVLDELPRTLNGKLDRRALPAPAYAAGAGGEPRTPQEEILCALFAQVLGLPAPAGAEDDFFALGGHSLLATRLVSRVRGALGAEVGVRDLFASPTPRGLASRLTAARPGRPALRPADRPDPLPLSHAQQRLWVLHQVDGSAAYNSPWALRLRGDLDVAALRAALVDVVARHESLRTVFPQVDGQPVQRVLDAAPHLAVTVADDVDAAVAELSSRPFDLAAEPPLRAHLLVVSPAEHVLVLVLHHIASDGWSKGPLLRDLVTAYTARTGGTAPEQAPLPVQYADYALWQRDLLGDQGDPDSVASTQLAHWRDVLAGAPEQLDLPSDRPRPAVPSGRGGLVAAEFGPAARDAVRGLAEATGSTTFMVLHAALAALLTRLGAGTDLPIGTVVAGRADEALDDLVGFFVNTLVLRTDTSGDPTFTELLARVRDTDLAAYDHQDVPFEQVVEELNPTRSLSRHPLFQVTLVVQNTAGGGAPALPGLDVEPVAAWTATAKFDLVLAFTEHDDGLTANLEYAADLFDDDTARALVARLARLLASVSGDGADTRLSALDVLVPGERDRLLTGWNDTAVPAGAWESVPARVARWARRTPHATAVGAAVGGMTFAELDGAANRVADSLVALGAGPGSVVGVCLRRSPAGVAALLGVLRTGAAYLPMDPDYPADRLAYLLADSAAPVVVTERALRDRVAAPTVVCLEDLPNGPGTPVDVPVHPADAAYVIYTSGSTGRPKGVVVDHRGLADLCAWHVREYGVTPADRTGQVAALGFDAAVWELWPHLASGASVHLPDAATLADGDALVAWIADTGLTACFLPTPRLELALDDLAARPTALRAVLTGGDALRRRPPAHTPFRLVNHYGPTEFSVVATAGPVSPGPLSTGPVPPGERADVAPPIGRPVANTRAYVLDARLTPVPVGVVGELYLAGTGLARGYHARPGLTAERFTACPFGTPGERMYRTGDLVRWNARGELEFAGRADDQVKLRGFRIEPGEIESVLADHPSVAHAAVVVREDRPGLKSLAGYVVPRGPLDTAGLRAHLAAVLPEHMVPAALVVLDALPLTANGKVDRRALPAPEPVTGRRAPRTPREEILCGLFAEVLGVPVVGPDDDFFDLGGHSLLATRLISRVRTALDAEPAVADLFANPTPARLETCLDRGTPTRPALRPAARPDLVPLSFAQRRLWFVNRLDGENPSYAVPVALRLRGAVDVPALRAALADVVDRHEALRTVFPEVGGTPHQQVRHGAVAPLALLPAAPDDLDAVLRRVVAAPFDLTGDLPLRTALVRLADDEHVLLLVLHHIAGDGWSMRPLLRDLAEAYTARLAGHAPDRAALPVQYADYALWQRALLGDEDDPDGPLAHRVAFWTDALAGVPDELELPFDRPRPATSSQTGGRVPLLLDADLHRAVLDLARRTRTTPFMVFQAAFATLLTRMGAGTDIPIGTPVAGRTDEALDDLVGFFVNTLVLRTDTSGDPTFTELLARVRDTDLAAYDHQDVPFERLVERLNPPRSLTRHPLCQVVLTLQNTGDAALDLPGLVVEPVGVTSGTTAFDLNVGLRETRGDDGLPAGVEGVLLYREDLFDAGTARSLADRLVRVLAAAATDPDVRVGDVDLLGDDERERVVVTWNDTARAVPGTTLPALFRDQVRRTPDALALVGDGQRLTYAELDARVERLAVALHARGAGPERVVAVLLPRSVDLVVALHAVQRAGAAYLPVDPDYPADRVALMLADADPVLVLDADALRGLEDGDAPGAELPRVRGGDPAYVIYTSGSTGRPKGVVVEHAAIVNRLLWMQDEYRLGPDDRVLQKTPSSFDVSVWEFFWPLQVGAALVVAAPGGHRDPAYLAELVRREGVTTAHFVPSMLDAFVAHLEESGERCPDLARVVCSGEALPTGLARRFASVCAAGLHNLYGPTEAAVDVTAHAVHGAETTATIPIGRPVWNTGVHVLDDRLRPVPSGVPGELYLAGAQLARGYRGRPGLTAQRFVASPFAPGGRLYRTGDVVRWCGEGVLEYLSRADDQVKIRGLRIEPDEVAAVLQDHPDVARAAVVAREHAPGDLRLVAYVVAAAGRAPEWAALREHAASRLPEHMVPWAAVVLDDLPVGPSGKLDRTALPAPGPVAPVVGRAPSSAAEETLAALFAEVLGLPEVGVDAGFFDLGGHSLLATRLVSRIGAEFGVRLGVRAVFEAPTVAAMARRLRDGSADDAPPAVLLPLRAGGPAVPLFCVHPAVGIGWVYAGLLPHLPDRPVYALQARGLSQPDARPTSLDEMAKDYLDQVRSVQPTGPYHLLGWSFGAGVAHAMAATLRDEGEEVATLALLDGYPTAPTGEVHSARDPRVLAALLRSLGYPDEPAPVSPADFATRVADGPLADVVPARLADLAEVFADNLTLMGAGTTARFDGDVLFFAATADKTDLSPVPADWRAHITGDVHAHRVDCRHGDLTRPGPLAAVGAVLAAHLGNHL</sequence>
<dbReference type="InterPro" id="IPR010071">
    <property type="entry name" value="AA_adenyl_dom"/>
</dbReference>
<dbReference type="InterPro" id="IPR001031">
    <property type="entry name" value="Thioesterase"/>
</dbReference>
<gene>
    <name evidence="5" type="ORF">CKY47_35670</name>
</gene>
<evidence type="ECO:0000313" key="5">
    <source>
        <dbReference type="EMBL" id="MDQ2589178.1"/>
    </source>
</evidence>
<evidence type="ECO:0000313" key="6">
    <source>
        <dbReference type="Proteomes" id="UP001225605"/>
    </source>
</evidence>
<dbReference type="SMART" id="SM00823">
    <property type="entry name" value="PKS_PP"/>
    <property type="match status" value="3"/>
</dbReference>
<dbReference type="NCBIfam" id="TIGR01733">
    <property type="entry name" value="AA-adenyl-dom"/>
    <property type="match status" value="3"/>
</dbReference>
<dbReference type="PROSITE" id="PS00455">
    <property type="entry name" value="AMP_BINDING"/>
    <property type="match status" value="3"/>
</dbReference>
<reference evidence="5 6" key="1">
    <citation type="submission" date="2017-06" db="EMBL/GenBank/DDBJ databases">
        <title>Cultured bacterium strain Saccharothrix yanglingensis Hhs.015.</title>
        <authorList>
            <person name="Xia Y."/>
        </authorList>
    </citation>
    <scope>NUCLEOTIDE SEQUENCE [LARGE SCALE GENOMIC DNA]</scope>
    <source>
        <strain evidence="5 6">Hhs.015</strain>
    </source>
</reference>
<proteinExistence type="predicted"/>
<comment type="caution">
    <text evidence="5">The sequence shown here is derived from an EMBL/GenBank/DDBJ whole genome shotgun (WGS) entry which is preliminary data.</text>
</comment>
<name>A0ABU0XAL4_9PSEU</name>
<dbReference type="Pfam" id="PF00975">
    <property type="entry name" value="Thioesterase"/>
    <property type="match status" value="1"/>
</dbReference>
<dbReference type="Pfam" id="PF00501">
    <property type="entry name" value="AMP-binding"/>
    <property type="match status" value="3"/>
</dbReference>
<dbReference type="InterPro" id="IPR020806">
    <property type="entry name" value="PKS_PP-bd"/>
</dbReference>
<dbReference type="EMBL" id="NSDM01000032">
    <property type="protein sequence ID" value="MDQ2589178.1"/>
    <property type="molecule type" value="Genomic_DNA"/>
</dbReference>
<keyword evidence="3" id="KW-0597">Phosphoprotein</keyword>
<keyword evidence="2" id="KW-0596">Phosphopantetheine</keyword>
<dbReference type="Pfam" id="PF00550">
    <property type="entry name" value="PP-binding"/>
    <property type="match status" value="3"/>
</dbReference>
<dbReference type="CDD" id="cd05930">
    <property type="entry name" value="A_NRPS"/>
    <property type="match status" value="1"/>
</dbReference>
<dbReference type="PROSITE" id="PS50075">
    <property type="entry name" value="CARRIER"/>
    <property type="match status" value="3"/>
</dbReference>
<dbReference type="InterPro" id="IPR009081">
    <property type="entry name" value="PP-bd_ACP"/>
</dbReference>
<dbReference type="Gene3D" id="3.40.50.980">
    <property type="match status" value="4"/>
</dbReference>
<organism evidence="5 6">
    <name type="scientific">Saccharothrix yanglingensis</name>
    <dbReference type="NCBI Taxonomy" id="659496"/>
    <lineage>
        <taxon>Bacteria</taxon>
        <taxon>Bacillati</taxon>
        <taxon>Actinomycetota</taxon>
        <taxon>Actinomycetes</taxon>
        <taxon>Pseudonocardiales</taxon>
        <taxon>Pseudonocardiaceae</taxon>
        <taxon>Saccharothrix</taxon>
    </lineage>
</organism>
<dbReference type="Proteomes" id="UP001225605">
    <property type="component" value="Unassembled WGS sequence"/>
</dbReference>
<dbReference type="Gene3D" id="3.30.300.30">
    <property type="match status" value="3"/>
</dbReference>
<feature type="domain" description="Carrier" evidence="4">
    <location>
        <begin position="947"/>
        <end position="1023"/>
    </location>
</feature>
<dbReference type="SUPFAM" id="SSF47336">
    <property type="entry name" value="ACP-like"/>
    <property type="match status" value="3"/>
</dbReference>
<dbReference type="SUPFAM" id="SSF56801">
    <property type="entry name" value="Acetyl-CoA synthetase-like"/>
    <property type="match status" value="3"/>
</dbReference>
<evidence type="ECO:0000256" key="1">
    <source>
        <dbReference type="ARBA" id="ARBA00001957"/>
    </source>
</evidence>
<dbReference type="InterPro" id="IPR023213">
    <property type="entry name" value="CAT-like_dom_sf"/>
</dbReference>
<dbReference type="Gene3D" id="3.40.50.1820">
    <property type="entry name" value="alpha/beta hydrolase"/>
    <property type="match status" value="1"/>
</dbReference>
<dbReference type="InterPro" id="IPR001242">
    <property type="entry name" value="Condensation_dom"/>
</dbReference>